<accession>A0A2P2LCP7</accession>
<sequence length="41" mass="4488">MRCTDARSLLLSQSFSTDTSPTPPHSQCASLSLPDTTPHHY</sequence>
<dbReference type="AlphaFoldDB" id="A0A2P2LCP7"/>
<evidence type="ECO:0000256" key="1">
    <source>
        <dbReference type="SAM" id="MobiDB-lite"/>
    </source>
</evidence>
<protein>
    <submittedName>
        <fullName evidence="2">Uncharacterized protein</fullName>
    </submittedName>
</protein>
<organism evidence="2">
    <name type="scientific">Rhizophora mucronata</name>
    <name type="common">Asiatic mangrove</name>
    <dbReference type="NCBI Taxonomy" id="61149"/>
    <lineage>
        <taxon>Eukaryota</taxon>
        <taxon>Viridiplantae</taxon>
        <taxon>Streptophyta</taxon>
        <taxon>Embryophyta</taxon>
        <taxon>Tracheophyta</taxon>
        <taxon>Spermatophyta</taxon>
        <taxon>Magnoliopsida</taxon>
        <taxon>eudicotyledons</taxon>
        <taxon>Gunneridae</taxon>
        <taxon>Pentapetalae</taxon>
        <taxon>rosids</taxon>
        <taxon>fabids</taxon>
        <taxon>Malpighiales</taxon>
        <taxon>Rhizophoraceae</taxon>
        <taxon>Rhizophora</taxon>
    </lineage>
</organism>
<feature type="compositionally biased region" description="Polar residues" evidence="1">
    <location>
        <begin position="14"/>
        <end position="35"/>
    </location>
</feature>
<proteinExistence type="predicted"/>
<evidence type="ECO:0000313" key="2">
    <source>
        <dbReference type="EMBL" id="MBX15756.1"/>
    </source>
</evidence>
<feature type="region of interest" description="Disordered" evidence="1">
    <location>
        <begin position="14"/>
        <end position="41"/>
    </location>
</feature>
<dbReference type="EMBL" id="GGEC01035272">
    <property type="protein sequence ID" value="MBX15756.1"/>
    <property type="molecule type" value="Transcribed_RNA"/>
</dbReference>
<name>A0A2P2LCP7_RHIMU</name>
<reference evidence="2" key="1">
    <citation type="submission" date="2018-02" db="EMBL/GenBank/DDBJ databases">
        <title>Rhizophora mucronata_Transcriptome.</title>
        <authorList>
            <person name="Meera S.P."/>
            <person name="Sreeshan A."/>
            <person name="Augustine A."/>
        </authorList>
    </citation>
    <scope>NUCLEOTIDE SEQUENCE</scope>
    <source>
        <tissue evidence="2">Leaf</tissue>
    </source>
</reference>